<evidence type="ECO:0000313" key="2">
    <source>
        <dbReference type="Proteomes" id="UP001353858"/>
    </source>
</evidence>
<sequence>MPKEKNNFENKVSLWLKKFGSSYDNGTYQVFDTQKEMLFCKSCVKSFLCKKVTHLEQHEKTSVHQRCIKKPMKQCLINTLNSDNAKDQFNRDLCNALVAANIPWNKLKCPTFKNFLERYYSRHMPNESTIRKNYLVSCYNEAINNIQRSIGEHDVCVIVDETTDFTGRYVANLIVSKLSCHEAGSPYLLASKSLERTNHLTVSRFVNESLAPLRVQVYREKLPDLPLPPEPILTRWGTWIESTIFYADNFENIKKNTVSKFYVVMDFAADGSDSIEKAQNIYKNNKFNELQYIKVYFSILPTSLKKLEEIGLPLTESLQIIENVKQSLKVAPGEVSKTAYEKLQGTLLKNPGYEKLSEIYNLLNGEFVDSNINFSVFKYAPITSCDVKRSFSSLKNVLTEKRTNFTMENLEKYLVCYASAKYQ</sequence>
<dbReference type="AlphaFoldDB" id="A0AAN7Q9W3"/>
<dbReference type="GO" id="GO:0003690">
    <property type="term" value="F:double-stranded DNA binding"/>
    <property type="evidence" value="ECO:0007669"/>
    <property type="project" value="InterPro"/>
</dbReference>
<dbReference type="PANTHER" id="PTHR32344:SF1">
    <property type="entry name" value="U1-TYPE DOMAIN-CONTAINING PROTEIN"/>
    <property type="match status" value="1"/>
</dbReference>
<dbReference type="GO" id="GO:0006357">
    <property type="term" value="P:regulation of transcription by RNA polymerase II"/>
    <property type="evidence" value="ECO:0007669"/>
    <property type="project" value="InterPro"/>
</dbReference>
<evidence type="ECO:0000313" key="1">
    <source>
        <dbReference type="EMBL" id="KAK4884465.1"/>
    </source>
</evidence>
<reference evidence="2" key="1">
    <citation type="submission" date="2023-01" db="EMBL/GenBank/DDBJ databases">
        <title>Key to firefly adult light organ development and bioluminescence: homeobox transcription factors regulate luciferase expression and transportation to peroxisome.</title>
        <authorList>
            <person name="Fu X."/>
        </authorList>
    </citation>
    <scope>NUCLEOTIDE SEQUENCE [LARGE SCALE GENOMIC DNA]</scope>
</reference>
<dbReference type="PANTHER" id="PTHR32344">
    <property type="entry name" value="U1-TYPE DOMAIN-CONTAINING PROTEIN"/>
    <property type="match status" value="1"/>
</dbReference>
<evidence type="ECO:0008006" key="3">
    <source>
        <dbReference type="Google" id="ProtNLM"/>
    </source>
</evidence>
<proteinExistence type="predicted"/>
<keyword evidence="2" id="KW-1185">Reference proteome</keyword>
<dbReference type="Proteomes" id="UP001353858">
    <property type="component" value="Unassembled WGS sequence"/>
</dbReference>
<dbReference type="GO" id="GO:0005634">
    <property type="term" value="C:nucleus"/>
    <property type="evidence" value="ECO:0007669"/>
    <property type="project" value="InterPro"/>
</dbReference>
<comment type="caution">
    <text evidence="1">The sequence shown here is derived from an EMBL/GenBank/DDBJ whole genome shotgun (WGS) entry which is preliminary data.</text>
</comment>
<accession>A0AAN7Q9W3</accession>
<dbReference type="EMBL" id="JARPUR010000001">
    <property type="protein sequence ID" value="KAK4884465.1"/>
    <property type="molecule type" value="Genomic_DNA"/>
</dbReference>
<dbReference type="SUPFAM" id="SSF53098">
    <property type="entry name" value="Ribonuclease H-like"/>
    <property type="match status" value="1"/>
</dbReference>
<dbReference type="InterPro" id="IPR012337">
    <property type="entry name" value="RNaseH-like_sf"/>
</dbReference>
<organism evidence="1 2">
    <name type="scientific">Aquatica leii</name>
    <dbReference type="NCBI Taxonomy" id="1421715"/>
    <lineage>
        <taxon>Eukaryota</taxon>
        <taxon>Metazoa</taxon>
        <taxon>Ecdysozoa</taxon>
        <taxon>Arthropoda</taxon>
        <taxon>Hexapoda</taxon>
        <taxon>Insecta</taxon>
        <taxon>Pterygota</taxon>
        <taxon>Neoptera</taxon>
        <taxon>Endopterygota</taxon>
        <taxon>Coleoptera</taxon>
        <taxon>Polyphaga</taxon>
        <taxon>Elateriformia</taxon>
        <taxon>Elateroidea</taxon>
        <taxon>Lampyridae</taxon>
        <taxon>Luciolinae</taxon>
        <taxon>Aquatica</taxon>
    </lineage>
</organism>
<name>A0AAN7Q9W3_9COLE</name>
<protein>
    <recommendedName>
        <fullName evidence="3">DUF659 domain-containing protein</fullName>
    </recommendedName>
</protein>
<gene>
    <name evidence="1" type="ORF">RN001_000736</name>
</gene>
<dbReference type="InterPro" id="IPR033375">
    <property type="entry name" value="Cggbp1"/>
</dbReference>